<reference evidence="2 3" key="1">
    <citation type="submission" date="2019-08" db="EMBL/GenBank/DDBJ databases">
        <title>Parahaliea maris sp. nov., isolated from the surface seawater.</title>
        <authorList>
            <person name="Liu Y."/>
        </authorList>
    </citation>
    <scope>NUCLEOTIDE SEQUENCE [LARGE SCALE GENOMIC DNA]</scope>
    <source>
        <strain evidence="2 3">HSLHS9</strain>
    </source>
</reference>
<proteinExistence type="predicted"/>
<keyword evidence="3" id="KW-1185">Reference proteome</keyword>
<organism evidence="2 3">
    <name type="scientific">Parahaliea maris</name>
    <dbReference type="NCBI Taxonomy" id="2716870"/>
    <lineage>
        <taxon>Bacteria</taxon>
        <taxon>Pseudomonadati</taxon>
        <taxon>Pseudomonadota</taxon>
        <taxon>Gammaproteobacteria</taxon>
        <taxon>Cellvibrionales</taxon>
        <taxon>Halieaceae</taxon>
        <taxon>Parahaliea</taxon>
    </lineage>
</organism>
<evidence type="ECO:0000313" key="2">
    <source>
        <dbReference type="EMBL" id="TXS89271.1"/>
    </source>
</evidence>
<evidence type="ECO:0000313" key="3">
    <source>
        <dbReference type="Proteomes" id="UP000321039"/>
    </source>
</evidence>
<name>A0A5C8ZPG5_9GAMM</name>
<dbReference type="RefSeq" id="WP_148070312.1">
    <property type="nucleotide sequence ID" value="NZ_VRZA01000011.1"/>
</dbReference>
<protein>
    <submittedName>
        <fullName evidence="2">Uncharacterized protein</fullName>
    </submittedName>
</protein>
<sequence>MLLLLTELERRWKSIFEQLEAGLDVPPGERLRAEGLMEALAILDPGAEARLQAAMDVAYRQVCGRGLDRDLGDDWGEFYPFPQIPAVMQRAPVYPSTSDHDQDSGPAGSPAKEE</sequence>
<dbReference type="Proteomes" id="UP000321039">
    <property type="component" value="Unassembled WGS sequence"/>
</dbReference>
<comment type="caution">
    <text evidence="2">The sequence shown here is derived from an EMBL/GenBank/DDBJ whole genome shotgun (WGS) entry which is preliminary data.</text>
</comment>
<dbReference type="AlphaFoldDB" id="A0A5C8ZPG5"/>
<evidence type="ECO:0000256" key="1">
    <source>
        <dbReference type="SAM" id="MobiDB-lite"/>
    </source>
</evidence>
<gene>
    <name evidence="2" type="ORF">FV139_20245</name>
</gene>
<feature type="region of interest" description="Disordered" evidence="1">
    <location>
        <begin position="90"/>
        <end position="114"/>
    </location>
</feature>
<dbReference type="EMBL" id="VRZA01000011">
    <property type="protein sequence ID" value="TXS89271.1"/>
    <property type="molecule type" value="Genomic_DNA"/>
</dbReference>
<accession>A0A5C8ZPG5</accession>